<accession>A0A8R7PH20</accession>
<reference evidence="1" key="2">
    <citation type="submission" date="2018-03" db="EMBL/GenBank/DDBJ databases">
        <title>The Triticum urartu genome reveals the dynamic nature of wheat genome evolution.</title>
        <authorList>
            <person name="Ling H."/>
            <person name="Ma B."/>
            <person name="Shi X."/>
            <person name="Liu H."/>
            <person name="Dong L."/>
            <person name="Sun H."/>
            <person name="Cao Y."/>
            <person name="Gao Q."/>
            <person name="Zheng S."/>
            <person name="Li Y."/>
            <person name="Yu Y."/>
            <person name="Du H."/>
            <person name="Qi M."/>
            <person name="Li Y."/>
            <person name="Yu H."/>
            <person name="Cui Y."/>
            <person name="Wang N."/>
            <person name="Chen C."/>
            <person name="Wu H."/>
            <person name="Zhao Y."/>
            <person name="Zhang J."/>
            <person name="Li Y."/>
            <person name="Zhou W."/>
            <person name="Zhang B."/>
            <person name="Hu W."/>
            <person name="Eijk M."/>
            <person name="Tang J."/>
            <person name="Witsenboer H."/>
            <person name="Zhao S."/>
            <person name="Li Z."/>
            <person name="Zhang A."/>
            <person name="Wang D."/>
            <person name="Liang C."/>
        </authorList>
    </citation>
    <scope>NUCLEOTIDE SEQUENCE [LARGE SCALE GENOMIC DNA]</scope>
    <source>
        <strain evidence="1">cv. G1812</strain>
    </source>
</reference>
<dbReference type="Proteomes" id="UP000015106">
    <property type="component" value="Chromosome 2"/>
</dbReference>
<keyword evidence="2" id="KW-1185">Reference proteome</keyword>
<proteinExistence type="predicted"/>
<name>A0A8R7PH20_TRIUA</name>
<dbReference type="AlphaFoldDB" id="A0A8R7PH20"/>
<evidence type="ECO:0000313" key="1">
    <source>
        <dbReference type="EnsemblPlants" id="TuG1812G0200004048.01.T02.cds412004"/>
    </source>
</evidence>
<reference evidence="1" key="3">
    <citation type="submission" date="2022-06" db="UniProtKB">
        <authorList>
            <consortium name="EnsemblPlants"/>
        </authorList>
    </citation>
    <scope>IDENTIFICATION</scope>
</reference>
<dbReference type="Gramene" id="TuG1812G0200004048.01.T02">
    <property type="protein sequence ID" value="TuG1812G0200004048.01.T02.cds412004"/>
    <property type="gene ID" value="TuG1812G0200004048.01"/>
</dbReference>
<dbReference type="EnsemblPlants" id="TuG1812G0200004048.01.T02">
    <property type="protein sequence ID" value="TuG1812G0200004048.01.T02.cds412004"/>
    <property type="gene ID" value="TuG1812G0200004048.01"/>
</dbReference>
<reference evidence="2" key="1">
    <citation type="journal article" date="2013" name="Nature">
        <title>Draft genome of the wheat A-genome progenitor Triticum urartu.</title>
        <authorList>
            <person name="Ling H.Q."/>
            <person name="Zhao S."/>
            <person name="Liu D."/>
            <person name="Wang J."/>
            <person name="Sun H."/>
            <person name="Zhang C."/>
            <person name="Fan H."/>
            <person name="Li D."/>
            <person name="Dong L."/>
            <person name="Tao Y."/>
            <person name="Gao C."/>
            <person name="Wu H."/>
            <person name="Li Y."/>
            <person name="Cui Y."/>
            <person name="Guo X."/>
            <person name="Zheng S."/>
            <person name="Wang B."/>
            <person name="Yu K."/>
            <person name="Liang Q."/>
            <person name="Yang W."/>
            <person name="Lou X."/>
            <person name="Chen J."/>
            <person name="Feng M."/>
            <person name="Jian J."/>
            <person name="Zhang X."/>
            <person name="Luo G."/>
            <person name="Jiang Y."/>
            <person name="Liu J."/>
            <person name="Wang Z."/>
            <person name="Sha Y."/>
            <person name="Zhang B."/>
            <person name="Wu H."/>
            <person name="Tang D."/>
            <person name="Shen Q."/>
            <person name="Xue P."/>
            <person name="Zou S."/>
            <person name="Wang X."/>
            <person name="Liu X."/>
            <person name="Wang F."/>
            <person name="Yang Y."/>
            <person name="An X."/>
            <person name="Dong Z."/>
            <person name="Zhang K."/>
            <person name="Zhang X."/>
            <person name="Luo M.C."/>
            <person name="Dvorak J."/>
            <person name="Tong Y."/>
            <person name="Wang J."/>
            <person name="Yang H."/>
            <person name="Li Z."/>
            <person name="Wang D."/>
            <person name="Zhang A."/>
            <person name="Wang J."/>
        </authorList>
    </citation>
    <scope>NUCLEOTIDE SEQUENCE</scope>
    <source>
        <strain evidence="2">cv. G1812</strain>
    </source>
</reference>
<sequence length="28" mass="3305">MFGHQKPVCSCMQMFRCVVSQYPNKINK</sequence>
<evidence type="ECO:0000313" key="2">
    <source>
        <dbReference type="Proteomes" id="UP000015106"/>
    </source>
</evidence>
<protein>
    <submittedName>
        <fullName evidence="1">Uncharacterized protein</fullName>
    </submittedName>
</protein>
<organism evidence="1 2">
    <name type="scientific">Triticum urartu</name>
    <name type="common">Red wild einkorn</name>
    <name type="synonym">Crithodium urartu</name>
    <dbReference type="NCBI Taxonomy" id="4572"/>
    <lineage>
        <taxon>Eukaryota</taxon>
        <taxon>Viridiplantae</taxon>
        <taxon>Streptophyta</taxon>
        <taxon>Embryophyta</taxon>
        <taxon>Tracheophyta</taxon>
        <taxon>Spermatophyta</taxon>
        <taxon>Magnoliopsida</taxon>
        <taxon>Liliopsida</taxon>
        <taxon>Poales</taxon>
        <taxon>Poaceae</taxon>
        <taxon>BOP clade</taxon>
        <taxon>Pooideae</taxon>
        <taxon>Triticodae</taxon>
        <taxon>Triticeae</taxon>
        <taxon>Triticinae</taxon>
        <taxon>Triticum</taxon>
    </lineage>
</organism>